<sequence length="193" mass="22117">MNHQVEIVRREFEKLLADVQLERVDLKLITLDKDVEEFAKSFNLISSLKPCSDDSFESPATILLDAYQSPFLVYKTEAGHYRVLSGLLTFQKLCKAKYAKNVDSTVPCLILSRRPKAQLRRLILMNDVVRPLLKEFVGISADTINHTLSYLFTSVDQPSVFLSPQWQSLFPLVKSKTELCKWLHISTKSVKLK</sequence>
<evidence type="ECO:0000313" key="1">
    <source>
        <dbReference type="EMBL" id="MBE0459116.1"/>
    </source>
</evidence>
<evidence type="ECO:0000313" key="2">
    <source>
        <dbReference type="Proteomes" id="UP000707245"/>
    </source>
</evidence>
<dbReference type="EMBL" id="RRZA01000063">
    <property type="protein sequence ID" value="MBE0459116.1"/>
    <property type="molecule type" value="Genomic_DNA"/>
</dbReference>
<proteinExistence type="predicted"/>
<accession>A0ABR9FQL9</accession>
<name>A0ABR9FQL9_9GAMM</name>
<dbReference type="Proteomes" id="UP000707245">
    <property type="component" value="Unassembled WGS sequence"/>
</dbReference>
<gene>
    <name evidence="1" type="ORF">EI167_17070</name>
</gene>
<dbReference type="RefSeq" id="WP_192542601.1">
    <property type="nucleotide sequence ID" value="NZ_RRZA01000063.1"/>
</dbReference>
<reference evidence="1 2" key="1">
    <citation type="submission" date="2020-07" db="EMBL/GenBank/DDBJ databases">
        <title>Halophilic bacteria isolated from french cheeses.</title>
        <authorList>
            <person name="Kothe C.I."/>
            <person name="Farah-Kraiem B."/>
            <person name="Renault P."/>
            <person name="Dridi B."/>
        </authorList>
    </citation>
    <scope>NUCLEOTIDE SEQUENCE [LARGE SCALE GENOMIC DNA]</scope>
    <source>
        <strain evidence="1 2">FME14</strain>
    </source>
</reference>
<protein>
    <submittedName>
        <fullName evidence="1">Uncharacterized protein</fullName>
    </submittedName>
</protein>
<organism evidence="1 2">
    <name type="scientific">Pseudoalteromonas prydzensis</name>
    <dbReference type="NCBI Taxonomy" id="182141"/>
    <lineage>
        <taxon>Bacteria</taxon>
        <taxon>Pseudomonadati</taxon>
        <taxon>Pseudomonadota</taxon>
        <taxon>Gammaproteobacteria</taxon>
        <taxon>Alteromonadales</taxon>
        <taxon>Pseudoalteromonadaceae</taxon>
        <taxon>Pseudoalteromonas</taxon>
    </lineage>
</organism>
<keyword evidence="2" id="KW-1185">Reference proteome</keyword>
<comment type="caution">
    <text evidence="1">The sequence shown here is derived from an EMBL/GenBank/DDBJ whole genome shotgun (WGS) entry which is preliminary data.</text>
</comment>